<keyword evidence="5" id="KW-1185">Reference proteome</keyword>
<dbReference type="GO" id="GO:0003676">
    <property type="term" value="F:nucleic acid binding"/>
    <property type="evidence" value="ECO:0007669"/>
    <property type="project" value="InterPro"/>
</dbReference>
<feature type="region of interest" description="Disordered" evidence="1">
    <location>
        <begin position="242"/>
        <end position="306"/>
    </location>
</feature>
<organism evidence="4 5">
    <name type="scientific">Pollutimonas subterranea</name>
    <dbReference type="NCBI Taxonomy" id="2045210"/>
    <lineage>
        <taxon>Bacteria</taxon>
        <taxon>Pseudomonadati</taxon>
        <taxon>Pseudomonadota</taxon>
        <taxon>Betaproteobacteria</taxon>
        <taxon>Burkholderiales</taxon>
        <taxon>Alcaligenaceae</taxon>
        <taxon>Pollutimonas</taxon>
    </lineage>
</organism>
<dbReference type="Proteomes" id="UP000234190">
    <property type="component" value="Unassembled WGS sequence"/>
</dbReference>
<dbReference type="Gene3D" id="1.10.30.50">
    <property type="match status" value="1"/>
</dbReference>
<keyword evidence="2" id="KW-0812">Transmembrane</keyword>
<dbReference type="SMART" id="SM00507">
    <property type="entry name" value="HNHc"/>
    <property type="match status" value="1"/>
</dbReference>
<comment type="caution">
    <text evidence="4">The sequence shown here is derived from an EMBL/GenBank/DDBJ whole genome shotgun (WGS) entry which is preliminary data.</text>
</comment>
<dbReference type="EMBL" id="PDNW01000002">
    <property type="protein sequence ID" value="PLC51434.1"/>
    <property type="molecule type" value="Genomic_DNA"/>
</dbReference>
<dbReference type="AlphaFoldDB" id="A0A2N4U8T6"/>
<feature type="domain" description="HNH nuclease" evidence="3">
    <location>
        <begin position="162"/>
        <end position="212"/>
    </location>
</feature>
<keyword evidence="2" id="KW-0472">Membrane</keyword>
<evidence type="ECO:0000313" key="4">
    <source>
        <dbReference type="EMBL" id="PLC51434.1"/>
    </source>
</evidence>
<dbReference type="InterPro" id="IPR003615">
    <property type="entry name" value="HNH_nuc"/>
</dbReference>
<evidence type="ECO:0000256" key="2">
    <source>
        <dbReference type="SAM" id="Phobius"/>
    </source>
</evidence>
<keyword evidence="2" id="KW-1133">Transmembrane helix</keyword>
<feature type="transmembrane region" description="Helical" evidence="2">
    <location>
        <begin position="415"/>
        <end position="441"/>
    </location>
</feature>
<evidence type="ECO:0000313" key="5">
    <source>
        <dbReference type="Proteomes" id="UP000234190"/>
    </source>
</evidence>
<sequence>MKVIKITNTALDLRAVERMPLYPKSRHADMKCQICLRHFNALRFKTKRIQICRFCVEDLNAYRTVAQSSFVFFEEKLRLGMTKSMLRGEMPDASYEEQKRSKRLRKTFDGELAKALPSWLNRRAADHDRFGREHKLLRAHRRNLLFRQRPKSWKRPTNWETNAQSIRLEDGRECNVCRACNTELHVHHIVYKSNFGTNNKANLVTLCRRCHEEEHGRKFNFGQELNQDDWDDTVKEAVKHTGSTEYWEETQVPPTPNTDLAHAARENTPGDKPTCFEASKPTCTSPMGDGRSPHEIAQRTDPPPVVVAPDHNTGRKSDMAKTSTSHTLSFLNRLGAYIGTILLYVVATIIVLLLLGLYGSLAGAVLAVGNPATIEVPENSASLKDIVRITLVSGTTILGSFLVNLRISKNANPRWVAAVFSCAFVLYLGLQLISIMMGFVLA</sequence>
<dbReference type="Pfam" id="PF01844">
    <property type="entry name" value="HNH"/>
    <property type="match status" value="1"/>
</dbReference>
<feature type="transmembrane region" description="Helical" evidence="2">
    <location>
        <begin position="386"/>
        <end position="403"/>
    </location>
</feature>
<protein>
    <recommendedName>
        <fullName evidence="3">HNH nuclease domain-containing protein</fullName>
    </recommendedName>
</protein>
<reference evidence="4 5" key="1">
    <citation type="submission" date="2017-10" db="EMBL/GenBank/DDBJ databases">
        <title>Two draft genome sequences of Pusillimonas sp. strains isolated from a nitrate- and radionuclide-contaminated groundwater in Russia.</title>
        <authorList>
            <person name="Grouzdev D.S."/>
            <person name="Tourova T.P."/>
            <person name="Goeva M.A."/>
            <person name="Babich T.L."/>
            <person name="Sokolova D.S."/>
            <person name="Abdullin R."/>
            <person name="Poltaraus A.B."/>
            <person name="Toshchakov S.V."/>
            <person name="Nazina T.N."/>
        </authorList>
    </citation>
    <scope>NUCLEOTIDE SEQUENCE [LARGE SCALE GENOMIC DNA]</scope>
    <source>
        <strain evidence="4 5">JR1/69-3-13</strain>
    </source>
</reference>
<accession>A0A2N4U8T6</accession>
<evidence type="ECO:0000256" key="1">
    <source>
        <dbReference type="SAM" id="MobiDB-lite"/>
    </source>
</evidence>
<dbReference type="GO" id="GO:0004519">
    <property type="term" value="F:endonuclease activity"/>
    <property type="evidence" value="ECO:0007669"/>
    <property type="project" value="InterPro"/>
</dbReference>
<gene>
    <name evidence="4" type="ORF">CR159_04250</name>
</gene>
<feature type="transmembrane region" description="Helical" evidence="2">
    <location>
        <begin position="341"/>
        <end position="366"/>
    </location>
</feature>
<name>A0A2N4U8T6_9BURK</name>
<evidence type="ECO:0000259" key="3">
    <source>
        <dbReference type="SMART" id="SM00507"/>
    </source>
</evidence>
<dbReference type="GO" id="GO:0008270">
    <property type="term" value="F:zinc ion binding"/>
    <property type="evidence" value="ECO:0007669"/>
    <property type="project" value="InterPro"/>
</dbReference>
<dbReference type="CDD" id="cd00085">
    <property type="entry name" value="HNHc"/>
    <property type="match status" value="1"/>
</dbReference>
<dbReference type="InterPro" id="IPR002711">
    <property type="entry name" value="HNH"/>
</dbReference>
<proteinExistence type="predicted"/>